<name>A0A0F9W7M5_9ZZZZ</name>
<dbReference type="InterPro" id="IPR003615">
    <property type="entry name" value="HNH_nuc"/>
</dbReference>
<dbReference type="Pfam" id="PF13395">
    <property type="entry name" value="HNH_4"/>
    <property type="match status" value="1"/>
</dbReference>
<comment type="caution">
    <text evidence="2">The sequence shown here is derived from an EMBL/GenBank/DDBJ whole genome shotgun (WGS) entry which is preliminary data.</text>
</comment>
<protein>
    <recommendedName>
        <fullName evidence="1">HNH nuclease domain-containing protein</fullName>
    </recommendedName>
</protein>
<dbReference type="Gene3D" id="1.10.30.50">
    <property type="match status" value="1"/>
</dbReference>
<dbReference type="EMBL" id="LAZR01000001">
    <property type="protein sequence ID" value="KKO12365.1"/>
    <property type="molecule type" value="Genomic_DNA"/>
</dbReference>
<gene>
    <name evidence="2" type="ORF">LCGC14_0003750</name>
</gene>
<feature type="domain" description="HNH nuclease" evidence="1">
    <location>
        <begin position="219"/>
        <end position="271"/>
    </location>
</feature>
<reference evidence="2" key="1">
    <citation type="journal article" date="2015" name="Nature">
        <title>Complex archaea that bridge the gap between prokaryotes and eukaryotes.</title>
        <authorList>
            <person name="Spang A."/>
            <person name="Saw J.H."/>
            <person name="Jorgensen S.L."/>
            <person name="Zaremba-Niedzwiedzka K."/>
            <person name="Martijn J."/>
            <person name="Lind A.E."/>
            <person name="van Eijk R."/>
            <person name="Schleper C."/>
            <person name="Guy L."/>
            <person name="Ettema T.J."/>
        </authorList>
    </citation>
    <scope>NUCLEOTIDE SEQUENCE</scope>
</reference>
<dbReference type="AlphaFoldDB" id="A0A0F9W7M5"/>
<proteinExistence type="predicted"/>
<accession>A0A0F9W7M5</accession>
<evidence type="ECO:0000313" key="2">
    <source>
        <dbReference type="EMBL" id="KKO12365.1"/>
    </source>
</evidence>
<organism evidence="2">
    <name type="scientific">marine sediment metagenome</name>
    <dbReference type="NCBI Taxonomy" id="412755"/>
    <lineage>
        <taxon>unclassified sequences</taxon>
        <taxon>metagenomes</taxon>
        <taxon>ecological metagenomes</taxon>
    </lineage>
</organism>
<sequence length="355" mass="40776">MSEPSARAQLAFLEKIQRLFDEGEFSATYKFALMLTLTELAIERGTDDDAELVLPLDAVAERFALLYWRQASSFGPASENSENGVLLQNLGKQAAVINRIRNIYNEVEGNPARAPGHPQWKRTISDIRAVVHNMPLRHLQVIGGQTDRFMYDYPCTNKMLILKQGVSRNLRRFSPLIQQLAKAGWVQHIRSNRRNAPLLGKKDDLESFMFGTPRALLARISPILSQMQDRRCFYCQGKLHSQTEVDHFIPWSRYPRDTAHNFVVAHRGCNNDKRDMLAAKTHLERWLARNDQLGQELGGQMQEQGFVSNIGSTTEVAKWAYGEAYRMQGFAWIETRRQTEMVDREYVELFGTDRI</sequence>
<dbReference type="CDD" id="cd00085">
    <property type="entry name" value="HNHc"/>
    <property type="match status" value="1"/>
</dbReference>
<dbReference type="SMART" id="SM00507">
    <property type="entry name" value="HNHc"/>
    <property type="match status" value="1"/>
</dbReference>
<evidence type="ECO:0000259" key="1">
    <source>
        <dbReference type="SMART" id="SM00507"/>
    </source>
</evidence>